<dbReference type="EMBL" id="PYSW02000006">
    <property type="protein sequence ID" value="KAG2392006.1"/>
    <property type="molecule type" value="Genomic_DNA"/>
</dbReference>
<name>A0AA88H2S3_NAELO</name>
<keyword evidence="1" id="KW-1133">Transmembrane helix</keyword>
<feature type="transmembrane region" description="Helical" evidence="1">
    <location>
        <begin position="31"/>
        <end position="55"/>
    </location>
</feature>
<feature type="transmembrane region" description="Helical" evidence="1">
    <location>
        <begin position="123"/>
        <end position="143"/>
    </location>
</feature>
<dbReference type="AlphaFoldDB" id="A0AA88H2S3"/>
<protein>
    <submittedName>
        <fullName evidence="2">Uncharacterized protein</fullName>
    </submittedName>
</protein>
<reference evidence="2 3" key="1">
    <citation type="journal article" date="2018" name="BMC Genomics">
        <title>The genome of Naegleria lovaniensis, the basis for a comparative approach to unravel pathogenicity factors of the human pathogenic amoeba N. fowleri.</title>
        <authorList>
            <person name="Liechti N."/>
            <person name="Schurch N."/>
            <person name="Bruggmann R."/>
            <person name="Wittwer M."/>
        </authorList>
    </citation>
    <scope>NUCLEOTIDE SEQUENCE [LARGE SCALE GENOMIC DNA]</scope>
    <source>
        <strain evidence="2 3">ATCC 30569</strain>
    </source>
</reference>
<sequence>MSTLSISHTSDGYLNVTAEYFTPLWATSTSISISSIFIICFVLYFIFYFIFLIRMRNRKEFKRNHKILFVLVGVCVTFQFMCLVMSIVYNILNKNARFQLENGANVTWAFFIGLQTALGLNNFFRFTNVVILFVIIYFVQMIFWKTARLTRTISSLSFRYIKILMNIVNLAFVVTGMLFVMVVVVSDVLLRLGYISNLITTGVYVGCFFCIVFMIVFDSIMALTSGILVINTIKRTAQNAERMTNRFTESAPAATKKEDVSLYQESTTEQNKGFPKSNETGVRFQKRVQNPFKMTFGLLFALVMCVVMEVVAGATGSTSSVHLSLGLIWHFCNSSGIFCFAAAVLILFYPSILVTNDAIQELEKQSLGTAQQAI</sequence>
<evidence type="ECO:0000313" key="3">
    <source>
        <dbReference type="Proteomes" id="UP000816034"/>
    </source>
</evidence>
<dbReference type="GeneID" id="68105944"/>
<evidence type="ECO:0000256" key="1">
    <source>
        <dbReference type="SAM" id="Phobius"/>
    </source>
</evidence>
<evidence type="ECO:0000313" key="2">
    <source>
        <dbReference type="EMBL" id="KAG2392006.1"/>
    </source>
</evidence>
<comment type="caution">
    <text evidence="2">The sequence shown here is derived from an EMBL/GenBank/DDBJ whole genome shotgun (WGS) entry which is preliminary data.</text>
</comment>
<organism evidence="2 3">
    <name type="scientific">Naegleria lovaniensis</name>
    <name type="common">Amoeba</name>
    <dbReference type="NCBI Taxonomy" id="51637"/>
    <lineage>
        <taxon>Eukaryota</taxon>
        <taxon>Discoba</taxon>
        <taxon>Heterolobosea</taxon>
        <taxon>Tetramitia</taxon>
        <taxon>Eutetramitia</taxon>
        <taxon>Vahlkampfiidae</taxon>
        <taxon>Naegleria</taxon>
    </lineage>
</organism>
<gene>
    <name evidence="2" type="ORF">C9374_013491</name>
</gene>
<proteinExistence type="predicted"/>
<keyword evidence="1" id="KW-0812">Transmembrane</keyword>
<keyword evidence="1" id="KW-0472">Membrane</keyword>
<feature type="transmembrane region" description="Helical" evidence="1">
    <location>
        <begin position="203"/>
        <end position="233"/>
    </location>
</feature>
<feature type="transmembrane region" description="Helical" evidence="1">
    <location>
        <begin position="327"/>
        <end position="349"/>
    </location>
</feature>
<dbReference type="Proteomes" id="UP000816034">
    <property type="component" value="Unassembled WGS sequence"/>
</dbReference>
<feature type="transmembrane region" description="Helical" evidence="1">
    <location>
        <begin position="163"/>
        <end position="183"/>
    </location>
</feature>
<accession>A0AA88H2S3</accession>
<keyword evidence="3" id="KW-1185">Reference proteome</keyword>
<dbReference type="RefSeq" id="XP_044553900.1">
    <property type="nucleotide sequence ID" value="XM_044689373.1"/>
</dbReference>
<feature type="transmembrane region" description="Helical" evidence="1">
    <location>
        <begin position="296"/>
        <end position="315"/>
    </location>
</feature>
<feature type="transmembrane region" description="Helical" evidence="1">
    <location>
        <begin position="67"/>
        <end position="92"/>
    </location>
</feature>